<dbReference type="EMBL" id="AQQY01000010">
    <property type="protein sequence ID" value="KCV81138.1"/>
    <property type="molecule type" value="Genomic_DNA"/>
</dbReference>
<organism evidence="2 3">
    <name type="scientific">Actibacterium atlanticum</name>
    <dbReference type="NCBI Taxonomy" id="1461693"/>
    <lineage>
        <taxon>Bacteria</taxon>
        <taxon>Pseudomonadati</taxon>
        <taxon>Pseudomonadota</taxon>
        <taxon>Alphaproteobacteria</taxon>
        <taxon>Rhodobacterales</taxon>
        <taxon>Roseobacteraceae</taxon>
        <taxon>Actibacterium</taxon>
    </lineage>
</organism>
<feature type="domain" description="DUF2007" evidence="1">
    <location>
        <begin position="2"/>
        <end position="36"/>
    </location>
</feature>
<dbReference type="Gene3D" id="3.30.70.790">
    <property type="entry name" value="UreE, C-terminal domain"/>
    <property type="match status" value="1"/>
</dbReference>
<dbReference type="AlphaFoldDB" id="A0A058ZHR4"/>
<evidence type="ECO:0000313" key="3">
    <source>
        <dbReference type="Proteomes" id="UP000024836"/>
    </source>
</evidence>
<sequence length="44" mass="5131">MDVHMSILEGSIGILPRRLLVHQRDLFRARAVMRDNEIEVAWDA</sequence>
<reference evidence="2 3" key="1">
    <citation type="submission" date="2013-04" db="EMBL/GenBank/DDBJ databases">
        <title>Shimia sp. 22II-S11-Z10 Genome Sequencing.</title>
        <authorList>
            <person name="Lai Q."/>
            <person name="Li G."/>
            <person name="Shao Z."/>
        </authorList>
    </citation>
    <scope>NUCLEOTIDE SEQUENCE [LARGE SCALE GENOMIC DNA]</scope>
    <source>
        <strain evidence="3">22II-S11-Z10</strain>
    </source>
</reference>
<accession>A0A058ZHR4</accession>
<keyword evidence="3" id="KW-1185">Reference proteome</keyword>
<evidence type="ECO:0000259" key="1">
    <source>
        <dbReference type="Pfam" id="PF09413"/>
    </source>
</evidence>
<evidence type="ECO:0000313" key="2">
    <source>
        <dbReference type="EMBL" id="KCV81138.1"/>
    </source>
</evidence>
<proteinExistence type="predicted"/>
<dbReference type="SUPFAM" id="SSF54913">
    <property type="entry name" value="GlnB-like"/>
    <property type="match status" value="1"/>
</dbReference>
<protein>
    <recommendedName>
        <fullName evidence="1">DUF2007 domain-containing protein</fullName>
    </recommendedName>
</protein>
<name>A0A058ZHR4_9RHOB</name>
<dbReference type="Proteomes" id="UP000024836">
    <property type="component" value="Unassembled WGS sequence"/>
</dbReference>
<dbReference type="InterPro" id="IPR018551">
    <property type="entry name" value="DUF2007"/>
</dbReference>
<dbReference type="STRING" id="1461693.ATO10_13194"/>
<gene>
    <name evidence="2" type="ORF">ATO10_13194</name>
</gene>
<comment type="caution">
    <text evidence="2">The sequence shown here is derived from an EMBL/GenBank/DDBJ whole genome shotgun (WGS) entry which is preliminary data.</text>
</comment>
<dbReference type="InterPro" id="IPR011322">
    <property type="entry name" value="N-reg_PII-like_a/b"/>
</dbReference>
<dbReference type="Pfam" id="PF09413">
    <property type="entry name" value="DUF2007"/>
    <property type="match status" value="1"/>
</dbReference>